<evidence type="ECO:0000313" key="1">
    <source>
        <dbReference type="EMBL" id="MDO1450024.1"/>
    </source>
</evidence>
<name>A0ABT8RFB6_9BACT</name>
<proteinExistence type="predicted"/>
<keyword evidence="2" id="KW-1185">Reference proteome</keyword>
<dbReference type="Proteomes" id="UP001168528">
    <property type="component" value="Unassembled WGS sequence"/>
</dbReference>
<accession>A0ABT8RFB6</accession>
<sequence length="142" mass="15649">MEAPLLATNTSLAARAAVLHNLAQNYVTEGLGKKNFESIPYADDVVLRAPLCPGGVANPVYGKENVRSTWWAPLPGLLGQVEVLDTFINKDLSAVAIEFHCEILLNPPVLLRIIDRFKVNDDGMITDQENFFDPRIVTNPAY</sequence>
<dbReference type="InterPro" id="IPR032710">
    <property type="entry name" value="NTF2-like_dom_sf"/>
</dbReference>
<dbReference type="SUPFAM" id="SSF54427">
    <property type="entry name" value="NTF2-like"/>
    <property type="match status" value="1"/>
</dbReference>
<protein>
    <recommendedName>
        <fullName evidence="3">Nuclear transport factor 2 family protein</fullName>
    </recommendedName>
</protein>
<reference evidence="1" key="1">
    <citation type="submission" date="2023-07" db="EMBL/GenBank/DDBJ databases">
        <title>The genome sequence of Rhodocytophaga aerolata KACC 12507.</title>
        <authorList>
            <person name="Zhang X."/>
        </authorList>
    </citation>
    <scope>NUCLEOTIDE SEQUENCE</scope>
    <source>
        <strain evidence="1">KACC 12507</strain>
    </source>
</reference>
<evidence type="ECO:0008006" key="3">
    <source>
        <dbReference type="Google" id="ProtNLM"/>
    </source>
</evidence>
<dbReference type="Gene3D" id="3.10.450.50">
    <property type="match status" value="1"/>
</dbReference>
<dbReference type="RefSeq" id="WP_302040825.1">
    <property type="nucleotide sequence ID" value="NZ_JAUKPO010000024.1"/>
</dbReference>
<comment type="caution">
    <text evidence="1">The sequence shown here is derived from an EMBL/GenBank/DDBJ whole genome shotgun (WGS) entry which is preliminary data.</text>
</comment>
<organism evidence="1 2">
    <name type="scientific">Rhodocytophaga aerolata</name>
    <dbReference type="NCBI Taxonomy" id="455078"/>
    <lineage>
        <taxon>Bacteria</taxon>
        <taxon>Pseudomonadati</taxon>
        <taxon>Bacteroidota</taxon>
        <taxon>Cytophagia</taxon>
        <taxon>Cytophagales</taxon>
        <taxon>Rhodocytophagaceae</taxon>
        <taxon>Rhodocytophaga</taxon>
    </lineage>
</organism>
<dbReference type="EMBL" id="JAUKPO010000024">
    <property type="protein sequence ID" value="MDO1450024.1"/>
    <property type="molecule type" value="Genomic_DNA"/>
</dbReference>
<gene>
    <name evidence="1" type="ORF">Q0590_27335</name>
</gene>
<evidence type="ECO:0000313" key="2">
    <source>
        <dbReference type="Proteomes" id="UP001168528"/>
    </source>
</evidence>